<keyword evidence="3" id="KW-1185">Reference proteome</keyword>
<feature type="compositionally biased region" description="Pro residues" evidence="1">
    <location>
        <begin position="1"/>
        <end position="10"/>
    </location>
</feature>
<dbReference type="EMBL" id="RQGT01000127">
    <property type="protein sequence ID" value="TGM09777.1"/>
    <property type="molecule type" value="Genomic_DNA"/>
</dbReference>
<dbReference type="Proteomes" id="UP000297422">
    <property type="component" value="Unassembled WGS sequence"/>
</dbReference>
<evidence type="ECO:0000313" key="2">
    <source>
        <dbReference type="EMBL" id="TGM09777.1"/>
    </source>
</evidence>
<feature type="region of interest" description="Disordered" evidence="1">
    <location>
        <begin position="1"/>
        <end position="74"/>
    </location>
</feature>
<organism evidence="2 3">
    <name type="scientific">Leptospira stimsonii</name>
    <dbReference type="NCBI Taxonomy" id="2202203"/>
    <lineage>
        <taxon>Bacteria</taxon>
        <taxon>Pseudomonadati</taxon>
        <taxon>Spirochaetota</taxon>
        <taxon>Spirochaetia</taxon>
        <taxon>Leptospirales</taxon>
        <taxon>Leptospiraceae</taxon>
        <taxon>Leptospira</taxon>
    </lineage>
</organism>
<comment type="caution">
    <text evidence="2">The sequence shown here is derived from an EMBL/GenBank/DDBJ whole genome shotgun (WGS) entry which is preliminary data.</text>
</comment>
<dbReference type="RefSeq" id="WP_135686436.1">
    <property type="nucleotide sequence ID" value="NZ_RQEQ01000011.1"/>
</dbReference>
<feature type="compositionally biased region" description="Basic and acidic residues" evidence="1">
    <location>
        <begin position="38"/>
        <end position="47"/>
    </location>
</feature>
<feature type="compositionally biased region" description="Basic and acidic residues" evidence="1">
    <location>
        <begin position="54"/>
        <end position="74"/>
    </location>
</feature>
<sequence>MSRSSTPPPKNKGGDCDFHGKIVGIPTGFPKRSPFRTDSLRDSPENSKKKKLFRKIEDKRLEKTKKDREADYYD</sequence>
<protein>
    <submittedName>
        <fullName evidence="2">Uncharacterized protein</fullName>
    </submittedName>
</protein>
<evidence type="ECO:0000313" key="3">
    <source>
        <dbReference type="Proteomes" id="UP000297422"/>
    </source>
</evidence>
<gene>
    <name evidence="2" type="ORF">EHQ90_20515</name>
</gene>
<reference evidence="3" key="1">
    <citation type="journal article" date="2019" name="PLoS Negl. Trop. Dis.">
        <title>Revisiting the worldwide diversity of Leptospira species in the environment.</title>
        <authorList>
            <person name="Vincent A.T."/>
            <person name="Schiettekatte O."/>
            <person name="Bourhy P."/>
            <person name="Veyrier F.J."/>
            <person name="Picardeau M."/>
        </authorList>
    </citation>
    <scope>NUCLEOTIDE SEQUENCE [LARGE SCALE GENOMIC DNA]</scope>
    <source>
        <strain evidence="3">201702407</strain>
    </source>
</reference>
<name>A0ABY2MVJ7_9LEPT</name>
<evidence type="ECO:0000256" key="1">
    <source>
        <dbReference type="SAM" id="MobiDB-lite"/>
    </source>
</evidence>
<accession>A0ABY2MVJ7</accession>
<proteinExistence type="predicted"/>